<comment type="caution">
    <text evidence="10">The sequence shown here is derived from an EMBL/GenBank/DDBJ whole genome shotgun (WGS) entry which is preliminary data.</text>
</comment>
<gene>
    <name evidence="10" type="primary">Creb3l4_0</name>
    <name evidence="10" type="ORF">FREGRA_R02505</name>
</gene>
<feature type="non-terminal residue" evidence="10">
    <location>
        <position position="431"/>
    </location>
</feature>
<dbReference type="GO" id="GO:0005789">
    <property type="term" value="C:endoplasmic reticulum membrane"/>
    <property type="evidence" value="ECO:0007669"/>
    <property type="project" value="UniProtKB-SubCell"/>
</dbReference>
<proteinExistence type="inferred from homology"/>
<sequence>MSCPEKLAALIDEDLLNFLLKDGTPCLEMLGEENGLPEDWNLPESELLGKEMDDFISSLLRSFEDEPGMLQGYLPAISDSGISEDQHLSYSPGSDFAGSPQSSDAVQVDHNYSLHWDWPVLESVRSDMAGGGSSGFPVDVVMDVEPQLMPGAVMQVLTAMCSGFPELVLTKEERHLLKNEGSSLPTCLPLTRAEEGLLKKVRRKIRNKQSVQDNRRRKIYMDSLENRVAACTAQNHELEKKVQVLQKRNTSLFKQLQKLRTLVRRSATKTTAAKTCSMIVLLSFCFILSPSVCFFRDREPQVELRAGSTSLAALSQQIRELPNEVAPTVQEEDAALEGFSPDPEDPSLLGSLNQSRKKGQSPPDPDPKSFDSNSFSDLPAAAGSELGSPQPQEQPSQSNPLQAVVDWKTKIQKWVERGIRLVIQQHHADEG</sequence>
<dbReference type="InterPro" id="IPR046347">
    <property type="entry name" value="bZIP_sf"/>
</dbReference>
<evidence type="ECO:0000259" key="9">
    <source>
        <dbReference type="SMART" id="SM00338"/>
    </source>
</evidence>
<evidence type="ECO:0000313" key="10">
    <source>
        <dbReference type="EMBL" id="NXW09062.1"/>
    </source>
</evidence>
<name>A0A7L3Z9F7_FREGA</name>
<evidence type="ECO:0000256" key="6">
    <source>
        <dbReference type="ARBA" id="ARBA00023242"/>
    </source>
</evidence>
<feature type="coiled-coil region" evidence="7">
    <location>
        <begin position="221"/>
        <end position="255"/>
    </location>
</feature>
<evidence type="ECO:0000256" key="5">
    <source>
        <dbReference type="ARBA" id="ARBA00023163"/>
    </source>
</evidence>
<evidence type="ECO:0000256" key="8">
    <source>
        <dbReference type="SAM" id="MobiDB-lite"/>
    </source>
</evidence>
<keyword evidence="3" id="KW-0805">Transcription regulation</keyword>
<comment type="subcellular location">
    <subcellularLocation>
        <location evidence="1">Endoplasmic reticulum membrane</location>
        <topology evidence="1">Single-pass type II membrane protein</topology>
    </subcellularLocation>
</comment>
<keyword evidence="11" id="KW-1185">Reference proteome</keyword>
<evidence type="ECO:0000313" key="11">
    <source>
        <dbReference type="Proteomes" id="UP000563060"/>
    </source>
</evidence>
<evidence type="ECO:0000256" key="3">
    <source>
        <dbReference type="ARBA" id="ARBA00023015"/>
    </source>
</evidence>
<organism evidence="10 11">
    <name type="scientific">Fregetta grallaria</name>
    <name type="common">White-bellied storm-petrel</name>
    <name type="synonym">Procellaria grallaria</name>
    <dbReference type="NCBI Taxonomy" id="79628"/>
    <lineage>
        <taxon>Eukaryota</taxon>
        <taxon>Metazoa</taxon>
        <taxon>Chordata</taxon>
        <taxon>Craniata</taxon>
        <taxon>Vertebrata</taxon>
        <taxon>Euteleostomi</taxon>
        <taxon>Archelosauria</taxon>
        <taxon>Archosauria</taxon>
        <taxon>Dinosauria</taxon>
        <taxon>Saurischia</taxon>
        <taxon>Theropoda</taxon>
        <taxon>Coelurosauria</taxon>
        <taxon>Aves</taxon>
        <taxon>Neognathae</taxon>
        <taxon>Neoaves</taxon>
        <taxon>Aequornithes</taxon>
        <taxon>Procellariiformes</taxon>
        <taxon>Hydrobatidae</taxon>
        <taxon>Fregetta</taxon>
    </lineage>
</organism>
<feature type="region of interest" description="Disordered" evidence="8">
    <location>
        <begin position="336"/>
        <end position="404"/>
    </location>
</feature>
<feature type="non-terminal residue" evidence="10">
    <location>
        <position position="1"/>
    </location>
</feature>
<keyword evidence="4" id="KW-0238">DNA-binding</keyword>
<feature type="domain" description="BZIP" evidence="9">
    <location>
        <begin position="195"/>
        <end position="258"/>
    </location>
</feature>
<dbReference type="PANTHER" id="PTHR45996:SF4">
    <property type="entry name" value="CYCLIC AMP-RESPONSIVE ELEMENT-BINDING PROTEIN 3"/>
    <property type="match status" value="1"/>
</dbReference>
<dbReference type="AlphaFoldDB" id="A0A7L3Z9F7"/>
<protein>
    <submittedName>
        <fullName evidence="10">CR3L4 protein</fullName>
    </submittedName>
</protein>
<dbReference type="Gene3D" id="1.20.5.170">
    <property type="match status" value="1"/>
</dbReference>
<evidence type="ECO:0000256" key="7">
    <source>
        <dbReference type="SAM" id="Coils"/>
    </source>
</evidence>
<keyword evidence="6" id="KW-0539">Nucleus</keyword>
<dbReference type="PANTHER" id="PTHR45996">
    <property type="entry name" value="AGAP001464-PB"/>
    <property type="match status" value="1"/>
</dbReference>
<evidence type="ECO:0000256" key="4">
    <source>
        <dbReference type="ARBA" id="ARBA00023125"/>
    </source>
</evidence>
<dbReference type="InterPro" id="IPR004827">
    <property type="entry name" value="bZIP"/>
</dbReference>
<keyword evidence="7" id="KW-0175">Coiled coil</keyword>
<dbReference type="InterPro" id="IPR051381">
    <property type="entry name" value="CREB_ATF_subfamily"/>
</dbReference>
<dbReference type="CDD" id="cd14689">
    <property type="entry name" value="bZIP_CREB3"/>
    <property type="match status" value="1"/>
</dbReference>
<dbReference type="Pfam" id="PF00170">
    <property type="entry name" value="bZIP_1"/>
    <property type="match status" value="1"/>
</dbReference>
<evidence type="ECO:0000256" key="1">
    <source>
        <dbReference type="ARBA" id="ARBA00004648"/>
    </source>
</evidence>
<feature type="compositionally biased region" description="Low complexity" evidence="8">
    <location>
        <begin position="384"/>
        <end position="402"/>
    </location>
</feature>
<dbReference type="EMBL" id="VZZT01002255">
    <property type="protein sequence ID" value="NXW09062.1"/>
    <property type="molecule type" value="Genomic_DNA"/>
</dbReference>
<dbReference type="SMART" id="SM00338">
    <property type="entry name" value="BRLZ"/>
    <property type="match status" value="1"/>
</dbReference>
<dbReference type="GO" id="GO:0000981">
    <property type="term" value="F:DNA-binding transcription factor activity, RNA polymerase II-specific"/>
    <property type="evidence" value="ECO:0007669"/>
    <property type="project" value="TreeGrafter"/>
</dbReference>
<reference evidence="10 11" key="1">
    <citation type="submission" date="2019-09" db="EMBL/GenBank/DDBJ databases">
        <title>Bird 10,000 Genomes (B10K) Project - Family phase.</title>
        <authorList>
            <person name="Zhang G."/>
        </authorList>
    </citation>
    <scope>NUCLEOTIDE SEQUENCE [LARGE SCALE GENOMIC DNA]</scope>
    <source>
        <strain evidence="10">B10K-DU-006-09</strain>
        <tissue evidence="10">Muscle</tissue>
    </source>
</reference>
<dbReference type="GO" id="GO:0000978">
    <property type="term" value="F:RNA polymerase II cis-regulatory region sequence-specific DNA binding"/>
    <property type="evidence" value="ECO:0007669"/>
    <property type="project" value="TreeGrafter"/>
</dbReference>
<keyword evidence="5" id="KW-0804">Transcription</keyword>
<evidence type="ECO:0000256" key="2">
    <source>
        <dbReference type="ARBA" id="ARBA00009050"/>
    </source>
</evidence>
<dbReference type="SUPFAM" id="SSF57959">
    <property type="entry name" value="Leucine zipper domain"/>
    <property type="match status" value="1"/>
</dbReference>
<comment type="similarity">
    <text evidence="2">Belongs to the bZIP family. ATF subfamily.</text>
</comment>
<dbReference type="GO" id="GO:0005634">
    <property type="term" value="C:nucleus"/>
    <property type="evidence" value="ECO:0007669"/>
    <property type="project" value="TreeGrafter"/>
</dbReference>
<accession>A0A7L3Z9F7</accession>
<dbReference type="Proteomes" id="UP000563060">
    <property type="component" value="Unassembled WGS sequence"/>
</dbReference>